<sequence length="171" mass="19291">MEAFLAEVECRAFHIARIAIGDADEALDIVQDAMIKLVRRYATRPPGEWRPLFYRILRNQIVDQQRRRAVRNRFMAWLPRNETDKKGFDPGDAAAAQQSLEPEHQVEMGQTMLALEAAVEALPARQQQAFLLRTVEDLGVAETAEIMGCSQGSVKTHLSRAVHRLRGVLGE</sequence>
<dbReference type="CDD" id="cd06171">
    <property type="entry name" value="Sigma70_r4"/>
    <property type="match status" value="1"/>
</dbReference>
<dbReference type="EMBL" id="UINC01078566">
    <property type="protein sequence ID" value="SVC19763.1"/>
    <property type="molecule type" value="Genomic_DNA"/>
</dbReference>
<gene>
    <name evidence="7" type="ORF">METZ01_LOCUS272617</name>
</gene>
<comment type="similarity">
    <text evidence="1">Belongs to the sigma-70 factor family. ECF subfamily.</text>
</comment>
<evidence type="ECO:0000256" key="2">
    <source>
        <dbReference type="ARBA" id="ARBA00023015"/>
    </source>
</evidence>
<dbReference type="SUPFAM" id="SSF88659">
    <property type="entry name" value="Sigma3 and sigma4 domains of RNA polymerase sigma factors"/>
    <property type="match status" value="1"/>
</dbReference>
<dbReference type="Gene3D" id="1.10.10.10">
    <property type="entry name" value="Winged helix-like DNA-binding domain superfamily/Winged helix DNA-binding domain"/>
    <property type="match status" value="1"/>
</dbReference>
<dbReference type="AlphaFoldDB" id="A0A382K899"/>
<dbReference type="NCBIfam" id="NF006550">
    <property type="entry name" value="PRK09047.1"/>
    <property type="match status" value="1"/>
</dbReference>
<dbReference type="PANTHER" id="PTHR43133">
    <property type="entry name" value="RNA POLYMERASE ECF-TYPE SIGMA FACTO"/>
    <property type="match status" value="1"/>
</dbReference>
<dbReference type="InterPro" id="IPR007627">
    <property type="entry name" value="RNA_pol_sigma70_r2"/>
</dbReference>
<reference evidence="7" key="1">
    <citation type="submission" date="2018-05" db="EMBL/GenBank/DDBJ databases">
        <authorList>
            <person name="Lanie J.A."/>
            <person name="Ng W.-L."/>
            <person name="Kazmierczak K.M."/>
            <person name="Andrzejewski T.M."/>
            <person name="Davidsen T.M."/>
            <person name="Wayne K.J."/>
            <person name="Tettelin H."/>
            <person name="Glass J.I."/>
            <person name="Rusch D."/>
            <person name="Podicherti R."/>
            <person name="Tsui H.-C.T."/>
            <person name="Winkler M.E."/>
        </authorList>
    </citation>
    <scope>NUCLEOTIDE SEQUENCE</scope>
</reference>
<evidence type="ECO:0000259" key="5">
    <source>
        <dbReference type="Pfam" id="PF04542"/>
    </source>
</evidence>
<dbReference type="SUPFAM" id="SSF88946">
    <property type="entry name" value="Sigma2 domain of RNA polymerase sigma factors"/>
    <property type="match status" value="1"/>
</dbReference>
<evidence type="ECO:0000259" key="6">
    <source>
        <dbReference type="Pfam" id="PF08281"/>
    </source>
</evidence>
<evidence type="ECO:0000256" key="3">
    <source>
        <dbReference type="ARBA" id="ARBA00023082"/>
    </source>
</evidence>
<dbReference type="NCBIfam" id="TIGR02937">
    <property type="entry name" value="sigma70-ECF"/>
    <property type="match status" value="1"/>
</dbReference>
<keyword evidence="4" id="KW-0804">Transcription</keyword>
<dbReference type="InterPro" id="IPR036388">
    <property type="entry name" value="WH-like_DNA-bd_sf"/>
</dbReference>
<dbReference type="InterPro" id="IPR013324">
    <property type="entry name" value="RNA_pol_sigma_r3/r4-like"/>
</dbReference>
<evidence type="ECO:0000256" key="1">
    <source>
        <dbReference type="ARBA" id="ARBA00010641"/>
    </source>
</evidence>
<dbReference type="PANTHER" id="PTHR43133:SF64">
    <property type="entry name" value="ECF SIGMA FACTOR"/>
    <property type="match status" value="1"/>
</dbReference>
<evidence type="ECO:0008006" key="8">
    <source>
        <dbReference type="Google" id="ProtNLM"/>
    </source>
</evidence>
<feature type="domain" description="RNA polymerase sigma factor 70 region 4 type 2" evidence="6">
    <location>
        <begin position="113"/>
        <end position="164"/>
    </location>
</feature>
<evidence type="ECO:0000313" key="7">
    <source>
        <dbReference type="EMBL" id="SVC19763.1"/>
    </source>
</evidence>
<protein>
    <recommendedName>
        <fullName evidence="8">RNA polymerase sigma factor 70 region 4 type 2 domain-containing protein</fullName>
    </recommendedName>
</protein>
<accession>A0A382K899</accession>
<dbReference type="Gene3D" id="1.10.1740.10">
    <property type="match status" value="1"/>
</dbReference>
<proteinExistence type="inferred from homology"/>
<dbReference type="GO" id="GO:0006352">
    <property type="term" value="P:DNA-templated transcription initiation"/>
    <property type="evidence" value="ECO:0007669"/>
    <property type="project" value="InterPro"/>
</dbReference>
<dbReference type="GO" id="GO:0003677">
    <property type="term" value="F:DNA binding"/>
    <property type="evidence" value="ECO:0007669"/>
    <property type="project" value="InterPro"/>
</dbReference>
<keyword evidence="3" id="KW-0731">Sigma factor</keyword>
<evidence type="ECO:0000256" key="4">
    <source>
        <dbReference type="ARBA" id="ARBA00023163"/>
    </source>
</evidence>
<dbReference type="InterPro" id="IPR039425">
    <property type="entry name" value="RNA_pol_sigma-70-like"/>
</dbReference>
<dbReference type="Pfam" id="PF08281">
    <property type="entry name" value="Sigma70_r4_2"/>
    <property type="match status" value="1"/>
</dbReference>
<dbReference type="Pfam" id="PF04542">
    <property type="entry name" value="Sigma70_r2"/>
    <property type="match status" value="1"/>
</dbReference>
<dbReference type="InterPro" id="IPR013325">
    <property type="entry name" value="RNA_pol_sigma_r2"/>
</dbReference>
<name>A0A382K899_9ZZZZ</name>
<organism evidence="7">
    <name type="scientific">marine metagenome</name>
    <dbReference type="NCBI Taxonomy" id="408172"/>
    <lineage>
        <taxon>unclassified sequences</taxon>
        <taxon>metagenomes</taxon>
        <taxon>ecological metagenomes</taxon>
    </lineage>
</organism>
<feature type="domain" description="RNA polymerase sigma-70 region 2" evidence="5">
    <location>
        <begin position="13"/>
        <end position="69"/>
    </location>
</feature>
<dbReference type="InterPro" id="IPR014284">
    <property type="entry name" value="RNA_pol_sigma-70_dom"/>
</dbReference>
<dbReference type="GO" id="GO:0016987">
    <property type="term" value="F:sigma factor activity"/>
    <property type="evidence" value="ECO:0007669"/>
    <property type="project" value="UniProtKB-KW"/>
</dbReference>
<keyword evidence="2" id="KW-0805">Transcription regulation</keyword>
<dbReference type="InterPro" id="IPR013249">
    <property type="entry name" value="RNA_pol_sigma70_r4_t2"/>
</dbReference>